<evidence type="ECO:0000313" key="2">
    <source>
        <dbReference type="EMBL" id="QIV86077.1"/>
    </source>
</evidence>
<evidence type="ECO:0000313" key="3">
    <source>
        <dbReference type="Proteomes" id="UP000502331"/>
    </source>
</evidence>
<organism evidence="2 3">
    <name type="scientific">Glutamicibacter mishrai</name>
    <dbReference type="NCBI Taxonomy" id="1775880"/>
    <lineage>
        <taxon>Bacteria</taxon>
        <taxon>Bacillati</taxon>
        <taxon>Actinomycetota</taxon>
        <taxon>Actinomycetes</taxon>
        <taxon>Micrococcales</taxon>
        <taxon>Micrococcaceae</taxon>
        <taxon>Glutamicibacter</taxon>
    </lineage>
</organism>
<dbReference type="AlphaFoldDB" id="A0A6H0SJA8"/>
<dbReference type="InterPro" id="IPR034660">
    <property type="entry name" value="DinB/YfiT-like"/>
</dbReference>
<dbReference type="Proteomes" id="UP000502331">
    <property type="component" value="Chromosome"/>
</dbReference>
<reference evidence="2 3" key="1">
    <citation type="submission" date="2018-09" db="EMBL/GenBank/DDBJ databases">
        <title>Glutamicibacter mishrai S5-52T (LMG 29155T = KCTC 39846T).</title>
        <authorList>
            <person name="Das S.K."/>
        </authorList>
    </citation>
    <scope>NUCLEOTIDE SEQUENCE [LARGE SCALE GENOMIC DNA]</scope>
    <source>
        <strain evidence="2 3">S5-52</strain>
    </source>
</reference>
<dbReference type="InterPro" id="IPR024775">
    <property type="entry name" value="DinB-like"/>
</dbReference>
<dbReference type="Pfam" id="PF12867">
    <property type="entry name" value="DinB_2"/>
    <property type="match status" value="1"/>
</dbReference>
<dbReference type="RefSeq" id="WP_172511205.1">
    <property type="nucleotide sequence ID" value="NZ_CP032549.1"/>
</dbReference>
<accession>A0A6H0SJA8</accession>
<protein>
    <submittedName>
        <fullName evidence="2">DinB family protein</fullName>
    </submittedName>
</protein>
<proteinExistence type="predicted"/>
<feature type="domain" description="DinB-like" evidence="1">
    <location>
        <begin position="18"/>
        <end position="156"/>
    </location>
</feature>
<dbReference type="Gene3D" id="1.20.120.450">
    <property type="entry name" value="dinb family like domain"/>
    <property type="match status" value="1"/>
</dbReference>
<name>A0A6H0SJA8_9MICC</name>
<dbReference type="EMBL" id="CP032549">
    <property type="protein sequence ID" value="QIV86077.1"/>
    <property type="molecule type" value="Genomic_DNA"/>
</dbReference>
<keyword evidence="3" id="KW-1185">Reference proteome</keyword>
<gene>
    <name evidence="2" type="ORF">D3791_02425</name>
</gene>
<dbReference type="NCBIfam" id="NF047843">
    <property type="entry name" value="MST_Rv0443"/>
    <property type="match status" value="1"/>
</dbReference>
<evidence type="ECO:0000259" key="1">
    <source>
        <dbReference type="Pfam" id="PF12867"/>
    </source>
</evidence>
<dbReference type="SUPFAM" id="SSF109854">
    <property type="entry name" value="DinB/YfiT-like putative metalloenzymes"/>
    <property type="match status" value="1"/>
</dbReference>
<sequence length="167" mass="18629">MNAHAIFADFIQRPIDAAHRLPELTGEQLNAHPENHPNSIAWLLWHTGREIDVQLSHLYGKPEVWESFRERFDLGELGDSVGYGHTTEQARKIQVSDRQLLVDYVEACLRALADYINVLAETDLDEVIDTSWETPVTRGVRLVSIVDDATQHIGQAAYVAGAVTAAS</sequence>